<evidence type="ECO:0000313" key="2">
    <source>
        <dbReference type="Proteomes" id="UP000027222"/>
    </source>
</evidence>
<dbReference type="Proteomes" id="UP000027222">
    <property type="component" value="Unassembled WGS sequence"/>
</dbReference>
<keyword evidence="2" id="KW-1185">Reference proteome</keyword>
<dbReference type="EMBL" id="KL142393">
    <property type="protein sequence ID" value="KDR71322.1"/>
    <property type="molecule type" value="Genomic_DNA"/>
</dbReference>
<dbReference type="OrthoDB" id="3124339at2759"/>
<sequence length="241" mass="27039">MSTNLQVFRNPALGAITDNDDILTAHSSDQIKSTLGRYSLRDANIQRIANTDLHRAAQEYKTQRLLSLAHARSLTSIAHQCETFHKDREIQLLLHLMESGGEHTPQTAHYLATLVRHTLKAEEDHLISMLKERELMSIMLQDAIEEAQVHRASAETQVDKLEIYLSSQTSQLPNSRPMLEVLQPTLPASVLESYQQHLKNNLPYHWLAGSDSLAQSPTICKYPSNGVLEDIEDGDALSPSQ</sequence>
<proteinExistence type="predicted"/>
<protein>
    <submittedName>
        <fullName evidence="1">Uncharacterized protein</fullName>
    </submittedName>
</protein>
<evidence type="ECO:0000313" key="1">
    <source>
        <dbReference type="EMBL" id="KDR71322.1"/>
    </source>
</evidence>
<organism evidence="1 2">
    <name type="scientific">Galerina marginata (strain CBS 339.88)</name>
    <dbReference type="NCBI Taxonomy" id="685588"/>
    <lineage>
        <taxon>Eukaryota</taxon>
        <taxon>Fungi</taxon>
        <taxon>Dikarya</taxon>
        <taxon>Basidiomycota</taxon>
        <taxon>Agaricomycotina</taxon>
        <taxon>Agaricomycetes</taxon>
        <taxon>Agaricomycetidae</taxon>
        <taxon>Agaricales</taxon>
        <taxon>Agaricineae</taxon>
        <taxon>Strophariaceae</taxon>
        <taxon>Galerina</taxon>
    </lineage>
</organism>
<name>A0A067SMQ9_GALM3</name>
<reference evidence="2" key="1">
    <citation type="journal article" date="2014" name="Proc. Natl. Acad. Sci. U.S.A.">
        <title>Extensive sampling of basidiomycete genomes demonstrates inadequacy of the white-rot/brown-rot paradigm for wood decay fungi.</title>
        <authorList>
            <person name="Riley R."/>
            <person name="Salamov A.A."/>
            <person name="Brown D.W."/>
            <person name="Nagy L.G."/>
            <person name="Floudas D."/>
            <person name="Held B.W."/>
            <person name="Levasseur A."/>
            <person name="Lombard V."/>
            <person name="Morin E."/>
            <person name="Otillar R."/>
            <person name="Lindquist E.A."/>
            <person name="Sun H."/>
            <person name="LaButti K.M."/>
            <person name="Schmutz J."/>
            <person name="Jabbour D."/>
            <person name="Luo H."/>
            <person name="Baker S.E."/>
            <person name="Pisabarro A.G."/>
            <person name="Walton J.D."/>
            <person name="Blanchette R.A."/>
            <person name="Henrissat B."/>
            <person name="Martin F."/>
            <person name="Cullen D."/>
            <person name="Hibbett D.S."/>
            <person name="Grigoriev I.V."/>
        </authorList>
    </citation>
    <scope>NUCLEOTIDE SEQUENCE [LARGE SCALE GENOMIC DNA]</scope>
    <source>
        <strain evidence="2">CBS 339.88</strain>
    </source>
</reference>
<accession>A0A067SMQ9</accession>
<gene>
    <name evidence="1" type="ORF">GALMADRAFT_144011</name>
</gene>
<dbReference type="HOGENOM" id="CLU_1151862_0_0_1"/>
<dbReference type="AlphaFoldDB" id="A0A067SMQ9"/>